<keyword evidence="1" id="KW-0472">Membrane</keyword>
<dbReference type="Proteomes" id="UP001233314">
    <property type="component" value="Unassembled WGS sequence"/>
</dbReference>
<accession>A0ABT9B3A6</accession>
<organism evidence="3 4">
    <name type="scientific">Nocardioides jiangxiensis</name>
    <dbReference type="NCBI Taxonomy" id="3064524"/>
    <lineage>
        <taxon>Bacteria</taxon>
        <taxon>Bacillati</taxon>
        <taxon>Actinomycetota</taxon>
        <taxon>Actinomycetes</taxon>
        <taxon>Propionibacteriales</taxon>
        <taxon>Nocardioidaceae</taxon>
        <taxon>Nocardioides</taxon>
    </lineage>
</organism>
<dbReference type="SUPFAM" id="SSF53850">
    <property type="entry name" value="Periplasmic binding protein-like II"/>
    <property type="match status" value="1"/>
</dbReference>
<feature type="chain" id="PRO_5047335475" evidence="2">
    <location>
        <begin position="29"/>
        <end position="813"/>
    </location>
</feature>
<name>A0ABT9B3A6_9ACTN</name>
<keyword evidence="1" id="KW-0812">Transmembrane</keyword>
<sequence>MRTFVRILLACIALAATALLGLAPASDAAGTDAFTATKTVSRVVDGRTTANDVTVRVDHTLNLRGRERLQISWSGAVGTSAQATNPYGATGLTQEYPMVIMECRGAPATVRPETCYTSSIAQRSAGTFDDDSAIWRRDPAWAGGTAPTDPCGTPDNYTVPFIAANGTKFDYCTDEHIAPESLLPAELLGYTAKDGTGAASFEVRTDVENESLGCSHTTACSLVVVPIMGTSCDARHGDDLQFAYCSANRTYPAGTAYGEFEGTPAVKGNYWWTASQWKNRITVPLTFALPANTCDLLDKRPPVGFYGSELLAQASLQWSPAYCLDEKRFKYQHNQMGDASGFDLMLHDQAAGALVSSAHDAGAEHVGYAPTAVTGFGIGYVIDRPAYDENGNPQVGGEIHTLKLDARLLAKLLTQSYTGNAVGAQHPGIEDNPVSINADPEFQKLNPDAPRVGRIEGATLLSLSEASDTVAQLTDYIAHDKDAMAFIAGAKDPYGMVVNPSYKGYRVPTSTWELKDSFVGNTDCWKANPSPFFSLMAAPVSRMYAITQALIDAQPNIQTRCEEQVNAATKWKLGKIDRQGYGNRFMLGLVSLGDAERYGIDVARLETTDGTFVGPDRASESAAVSLMKQKAPQQPFTLDQAAVKRSGTAYPGTMVVYTAAKTCDLKVDVAHDVASFVRIATTEGQVPGSGNGRLPDGFLPIAKTGATAPLFKAAQVTASAVEAQKCGNRAAAVPAAGTSTPAAAAPAAAAPPASATADKAAAVAPTATTPVSMGTTKAPSAAVGFVLLPVLFALALAGALASLVARFLVASRA</sequence>
<evidence type="ECO:0000256" key="1">
    <source>
        <dbReference type="SAM" id="Phobius"/>
    </source>
</evidence>
<dbReference type="EMBL" id="JAUQTA010000001">
    <property type="protein sequence ID" value="MDO7868799.1"/>
    <property type="molecule type" value="Genomic_DNA"/>
</dbReference>
<keyword evidence="1" id="KW-1133">Transmembrane helix</keyword>
<keyword evidence="2" id="KW-0732">Signal</keyword>
<comment type="caution">
    <text evidence="3">The sequence shown here is derived from an EMBL/GenBank/DDBJ whole genome shotgun (WGS) entry which is preliminary data.</text>
</comment>
<feature type="transmembrane region" description="Helical" evidence="1">
    <location>
        <begin position="782"/>
        <end position="809"/>
    </location>
</feature>
<dbReference type="Gene3D" id="3.40.190.10">
    <property type="entry name" value="Periplasmic binding protein-like II"/>
    <property type="match status" value="2"/>
</dbReference>
<evidence type="ECO:0000313" key="4">
    <source>
        <dbReference type="Proteomes" id="UP001233314"/>
    </source>
</evidence>
<gene>
    <name evidence="3" type="ORF">Q5722_10510</name>
</gene>
<reference evidence="3 4" key="1">
    <citation type="submission" date="2023-07" db="EMBL/GenBank/DDBJ databases">
        <title>Nocardioides sp. nov WY-20 isolated from soil.</title>
        <authorList>
            <person name="Liu B."/>
            <person name="Wan Y."/>
        </authorList>
    </citation>
    <scope>NUCLEOTIDE SEQUENCE [LARGE SCALE GENOMIC DNA]</scope>
    <source>
        <strain evidence="3 4">WY-20</strain>
    </source>
</reference>
<keyword evidence="4" id="KW-1185">Reference proteome</keyword>
<dbReference type="RefSeq" id="WP_305028157.1">
    <property type="nucleotide sequence ID" value="NZ_JAUQTA010000001.1"/>
</dbReference>
<proteinExistence type="predicted"/>
<feature type="signal peptide" evidence="2">
    <location>
        <begin position="1"/>
        <end position="28"/>
    </location>
</feature>
<evidence type="ECO:0000256" key="2">
    <source>
        <dbReference type="SAM" id="SignalP"/>
    </source>
</evidence>
<protein>
    <submittedName>
        <fullName evidence="3">Uncharacterized protein</fullName>
    </submittedName>
</protein>
<evidence type="ECO:0000313" key="3">
    <source>
        <dbReference type="EMBL" id="MDO7868799.1"/>
    </source>
</evidence>